<name>A0A9D1F047_9BACT</name>
<comment type="caution">
    <text evidence="1">The sequence shown here is derived from an EMBL/GenBank/DDBJ whole genome shotgun (WGS) entry which is preliminary data.</text>
</comment>
<protein>
    <submittedName>
        <fullName evidence="1">Uncharacterized protein</fullName>
    </submittedName>
</protein>
<sequence length="256" mass="30697">METRHRKNLLEKNIEIAVKKLNIFTVEDLEILLEKSKIEIIPILEKLTSKNIIRDNGDSYIYIPQISKSKEKTIESDSDCMRHMLPFQVKKPKEVFPKYINELDGFIDYFFAPPEIKQNIKDMFKLLKQTQGMNERELKKTLKTANITLNKYNKFKYEISRNGLINLVGSETREPGEIYYFFKEYYLSPKQYSLSEARELAIQRFERLIKIKINRAKVSSAKTYLRWVKKEYSDNKIEKFRNLNFSRFDTEKFFHE</sequence>
<dbReference type="EMBL" id="DVIU01000213">
    <property type="protein sequence ID" value="HIS37106.1"/>
    <property type="molecule type" value="Genomic_DNA"/>
</dbReference>
<proteinExistence type="predicted"/>
<gene>
    <name evidence="1" type="ORF">IAC10_10840</name>
</gene>
<evidence type="ECO:0000313" key="1">
    <source>
        <dbReference type="EMBL" id="HIS37106.1"/>
    </source>
</evidence>
<dbReference type="Proteomes" id="UP000823928">
    <property type="component" value="Unassembled WGS sequence"/>
</dbReference>
<reference evidence="1" key="2">
    <citation type="journal article" date="2021" name="PeerJ">
        <title>Extensive microbial diversity within the chicken gut microbiome revealed by metagenomics and culture.</title>
        <authorList>
            <person name="Gilroy R."/>
            <person name="Ravi A."/>
            <person name="Getino M."/>
            <person name="Pursley I."/>
            <person name="Horton D.L."/>
            <person name="Alikhan N.F."/>
            <person name="Baker D."/>
            <person name="Gharbi K."/>
            <person name="Hall N."/>
            <person name="Watson M."/>
            <person name="Adriaenssens E.M."/>
            <person name="Foster-Nyarko E."/>
            <person name="Jarju S."/>
            <person name="Secka A."/>
            <person name="Antonio M."/>
            <person name="Oren A."/>
            <person name="Chaudhuri R.R."/>
            <person name="La Ragione R."/>
            <person name="Hildebrand F."/>
            <person name="Pallen M.J."/>
        </authorList>
    </citation>
    <scope>NUCLEOTIDE SEQUENCE</scope>
    <source>
        <strain evidence="1">6276</strain>
    </source>
</reference>
<organism evidence="1 2">
    <name type="scientific">Candidatus Scatousia excrementigallinarum</name>
    <dbReference type="NCBI Taxonomy" id="2840935"/>
    <lineage>
        <taxon>Bacteria</taxon>
        <taxon>Candidatus Scatousia</taxon>
    </lineage>
</organism>
<reference evidence="1" key="1">
    <citation type="submission" date="2020-10" db="EMBL/GenBank/DDBJ databases">
        <authorList>
            <person name="Gilroy R."/>
        </authorList>
    </citation>
    <scope>NUCLEOTIDE SEQUENCE</scope>
    <source>
        <strain evidence="1">6276</strain>
    </source>
</reference>
<evidence type="ECO:0000313" key="2">
    <source>
        <dbReference type="Proteomes" id="UP000823928"/>
    </source>
</evidence>
<dbReference type="AlphaFoldDB" id="A0A9D1F047"/>
<accession>A0A9D1F047</accession>